<feature type="transmembrane region" description="Helical" evidence="9">
    <location>
        <begin position="430"/>
        <end position="450"/>
    </location>
</feature>
<proteinExistence type="predicted"/>
<dbReference type="PANTHER" id="PTHR32063">
    <property type="match status" value="1"/>
</dbReference>
<feature type="transmembrane region" description="Helical" evidence="9">
    <location>
        <begin position="529"/>
        <end position="547"/>
    </location>
</feature>
<evidence type="ECO:0000313" key="11">
    <source>
        <dbReference type="Proteomes" id="UP000317366"/>
    </source>
</evidence>
<dbReference type="Gene3D" id="3.30.70.1320">
    <property type="entry name" value="Multidrug efflux transporter AcrB pore domain like"/>
    <property type="match status" value="1"/>
</dbReference>
<feature type="transmembrane region" description="Helical" evidence="9">
    <location>
        <begin position="359"/>
        <end position="379"/>
    </location>
</feature>
<keyword evidence="3" id="KW-1003">Cell membrane</keyword>
<feature type="transmembrane region" description="Helical" evidence="9">
    <location>
        <begin position="863"/>
        <end position="882"/>
    </location>
</feature>
<dbReference type="SUPFAM" id="SSF82693">
    <property type="entry name" value="Multidrug efflux transporter AcrB pore domain, PN1, PN2, PC1 and PC2 subdomains"/>
    <property type="match status" value="3"/>
</dbReference>
<dbReference type="SUPFAM" id="SSF82714">
    <property type="entry name" value="Multidrug efflux transporter AcrB TolC docking domain, DN and DC subdomains"/>
    <property type="match status" value="2"/>
</dbReference>
<sequence length="1056" mass="115020">MKLSEVSIQRPVFATVMSLTIILFGVISFTRLPVREYPDIDPPVVSITTFYRGASPNVVETEITDVLEEQLATLEGVKTIQSSSLEQGSNITIEFELSRNVEQAANDVRDKVARVRGSLPREADDPIVAKVDVNAQPIVWLALSSTTHNGLELTETAELVLKDRLQHVPGVGSIFIGGGRRYAMRVWLDPLRMASRGITTQDVERAIRAENAEIPGGRVEGQGREFAVRTRGELTQPEEFASLIVAQSGNDVVRLGDVAKVEVGPEDERTAVRWNGKQAVGLGIIKQSKASTLDVAAGVQKILPELKQIIPPGTVLDVAYDSSTFIQDSINEVSHTILIAMCLVVLVIIVFLKSFRATFIPAVAIPISIIGALAVAYFLGFTINILTLLALVLAIGLVVDDAIVVLENVYRHLEMGKTRRRAALDGSHEIGFAIMATTISLVAVFVPVAFLQGTVGRLFNEFGITLAVAVLLSGFVALSLTPMLTSRMLKPLHGGSDTWASRTFDAFFGWLNRFYDRTLRAALRHRGRVIGVAFFLIVIAGAAFFFMRRELVPTEDRGIAFGIVLAPEGSTLAYTDRYMRQIESILLRLPERRGLFTATGLGFGGPGQVTNGFIFVNLKPRHERHKSQQQIVQELFPQLFSIPGVLAFVINPPSLGGGFSSSPVEYVLEADSYEDLQKATRTMMAKAGTDLTIGKKPNVFPYLINLDTDLKLNKPQLEILIDRDRAASLGVSVTDIGTTLETLLGGREVTDFKRGSKQYHVIAQVPAAGRATPDVIEEIYVRGKQGLVQLANVVKVRETVAPKELNHYNRVRSATISANLIPVVSLGQALDGLDKISREQLPPTVRHELAGQSKEFRESSNSLYFLFLLAVVFIYLVLAAQFESFIHPLTILLSVPLAVVGALISLFVFQQSMNIFSQIGLIMLIGLVTKNSILIVEYANQLRARGREVTEAVVEAAKIRLRPILMTSFATVFGILPIAIGFGAGAESRRPLGIAVVGGLIFSTFLTLLLVPSVYTLLARFTKIEGEGAEDVAAAPARDHGATKTEEALVAAQTSK</sequence>
<dbReference type="PANTHER" id="PTHR32063:SF28">
    <property type="entry name" value="BLR2861 PROTEIN"/>
    <property type="match status" value="1"/>
</dbReference>
<evidence type="ECO:0000256" key="9">
    <source>
        <dbReference type="SAM" id="Phobius"/>
    </source>
</evidence>
<dbReference type="EMBL" id="VBOX01000097">
    <property type="protein sequence ID" value="TMQ61604.1"/>
    <property type="molecule type" value="Genomic_DNA"/>
</dbReference>
<evidence type="ECO:0000313" key="10">
    <source>
        <dbReference type="EMBL" id="TMQ61604.1"/>
    </source>
</evidence>
<gene>
    <name evidence="10" type="ORF">E6K77_09875</name>
</gene>
<dbReference type="FunFam" id="1.20.1640.10:FF:000001">
    <property type="entry name" value="Efflux pump membrane transporter"/>
    <property type="match status" value="1"/>
</dbReference>
<evidence type="ECO:0000256" key="5">
    <source>
        <dbReference type="ARBA" id="ARBA00022692"/>
    </source>
</evidence>
<feature type="transmembrane region" description="Helical" evidence="9">
    <location>
        <begin position="992"/>
        <end position="1018"/>
    </location>
</feature>
<dbReference type="Gene3D" id="1.20.1640.10">
    <property type="entry name" value="Multidrug efflux transporter AcrB transmembrane domain"/>
    <property type="match status" value="2"/>
</dbReference>
<keyword evidence="4" id="KW-0997">Cell inner membrane</keyword>
<comment type="subcellular location">
    <subcellularLocation>
        <location evidence="1">Cell membrane</location>
        <topology evidence="1">Multi-pass membrane protein</topology>
    </subcellularLocation>
</comment>
<dbReference type="Gene3D" id="3.30.70.1440">
    <property type="entry name" value="Multidrug efflux transporter AcrB pore domain"/>
    <property type="match status" value="1"/>
</dbReference>
<name>A0A538TDH1_UNCEI</name>
<feature type="transmembrane region" description="Helical" evidence="9">
    <location>
        <begin position="462"/>
        <end position="480"/>
    </location>
</feature>
<keyword evidence="7 9" id="KW-0472">Membrane</keyword>
<feature type="transmembrane region" description="Helical" evidence="9">
    <location>
        <begin position="333"/>
        <end position="352"/>
    </location>
</feature>
<dbReference type="InterPro" id="IPR001036">
    <property type="entry name" value="Acrflvin-R"/>
</dbReference>
<dbReference type="SUPFAM" id="SSF82866">
    <property type="entry name" value="Multidrug efflux transporter AcrB transmembrane domain"/>
    <property type="match status" value="2"/>
</dbReference>
<feature type="transmembrane region" description="Helical" evidence="9">
    <location>
        <begin position="964"/>
        <end position="986"/>
    </location>
</feature>
<evidence type="ECO:0000256" key="4">
    <source>
        <dbReference type="ARBA" id="ARBA00022519"/>
    </source>
</evidence>
<accession>A0A538TDH1</accession>
<dbReference type="InterPro" id="IPR027463">
    <property type="entry name" value="AcrB_DN_DC_subdom"/>
</dbReference>
<evidence type="ECO:0000256" key="1">
    <source>
        <dbReference type="ARBA" id="ARBA00004651"/>
    </source>
</evidence>
<evidence type="ECO:0000256" key="2">
    <source>
        <dbReference type="ARBA" id="ARBA00022448"/>
    </source>
</evidence>
<dbReference type="Gene3D" id="3.30.70.1430">
    <property type="entry name" value="Multidrug efflux transporter AcrB pore domain"/>
    <property type="match status" value="2"/>
</dbReference>
<reference evidence="10 11" key="1">
    <citation type="journal article" date="2019" name="Nat. Microbiol.">
        <title>Mediterranean grassland soil C-N compound turnover is dependent on rainfall and depth, and is mediated by genomically divergent microorganisms.</title>
        <authorList>
            <person name="Diamond S."/>
            <person name="Andeer P.F."/>
            <person name="Li Z."/>
            <person name="Crits-Christoph A."/>
            <person name="Burstein D."/>
            <person name="Anantharaman K."/>
            <person name="Lane K.R."/>
            <person name="Thomas B.C."/>
            <person name="Pan C."/>
            <person name="Northen T.R."/>
            <person name="Banfield J.F."/>
        </authorList>
    </citation>
    <scope>NUCLEOTIDE SEQUENCE [LARGE SCALE GENOMIC DNA]</scope>
    <source>
        <strain evidence="10">WS_7</strain>
    </source>
</reference>
<feature type="region of interest" description="Disordered" evidence="8">
    <location>
        <begin position="1032"/>
        <end position="1056"/>
    </location>
</feature>
<evidence type="ECO:0000256" key="8">
    <source>
        <dbReference type="SAM" id="MobiDB-lite"/>
    </source>
</evidence>
<feature type="compositionally biased region" description="Basic and acidic residues" evidence="8">
    <location>
        <begin position="1037"/>
        <end position="1047"/>
    </location>
</feature>
<feature type="transmembrane region" description="Helical" evidence="9">
    <location>
        <begin position="12"/>
        <end position="32"/>
    </location>
</feature>
<comment type="caution">
    <text evidence="10">The sequence shown here is derived from an EMBL/GenBank/DDBJ whole genome shotgun (WGS) entry which is preliminary data.</text>
</comment>
<feature type="transmembrane region" description="Helical" evidence="9">
    <location>
        <begin position="915"/>
        <end position="936"/>
    </location>
</feature>
<keyword evidence="5 9" id="KW-0812">Transmembrane</keyword>
<keyword evidence="6 9" id="KW-1133">Transmembrane helix</keyword>
<organism evidence="10 11">
    <name type="scientific">Eiseniibacteriota bacterium</name>
    <dbReference type="NCBI Taxonomy" id="2212470"/>
    <lineage>
        <taxon>Bacteria</taxon>
        <taxon>Candidatus Eiseniibacteriota</taxon>
    </lineage>
</organism>
<protein>
    <submittedName>
        <fullName evidence="10">Efflux RND transporter permease subunit</fullName>
    </submittedName>
</protein>
<dbReference type="Proteomes" id="UP000317366">
    <property type="component" value="Unassembled WGS sequence"/>
</dbReference>
<dbReference type="AlphaFoldDB" id="A0A538TDH1"/>
<evidence type="ECO:0000256" key="6">
    <source>
        <dbReference type="ARBA" id="ARBA00022989"/>
    </source>
</evidence>
<keyword evidence="2" id="KW-0813">Transport</keyword>
<dbReference type="Gene3D" id="3.30.2090.10">
    <property type="entry name" value="Multidrug efflux transporter AcrB TolC docking domain, DN and DC subdomains"/>
    <property type="match status" value="2"/>
</dbReference>
<evidence type="ECO:0000256" key="7">
    <source>
        <dbReference type="ARBA" id="ARBA00023136"/>
    </source>
</evidence>
<evidence type="ECO:0000256" key="3">
    <source>
        <dbReference type="ARBA" id="ARBA00022475"/>
    </source>
</evidence>
<feature type="transmembrane region" description="Helical" evidence="9">
    <location>
        <begin position="385"/>
        <end position="409"/>
    </location>
</feature>
<dbReference type="GO" id="GO:0042910">
    <property type="term" value="F:xenobiotic transmembrane transporter activity"/>
    <property type="evidence" value="ECO:0007669"/>
    <property type="project" value="TreeGrafter"/>
</dbReference>
<feature type="transmembrane region" description="Helical" evidence="9">
    <location>
        <begin position="889"/>
        <end position="909"/>
    </location>
</feature>
<dbReference type="Pfam" id="PF00873">
    <property type="entry name" value="ACR_tran"/>
    <property type="match status" value="1"/>
</dbReference>
<dbReference type="GO" id="GO:0005886">
    <property type="term" value="C:plasma membrane"/>
    <property type="evidence" value="ECO:0007669"/>
    <property type="project" value="UniProtKB-SubCell"/>
</dbReference>
<dbReference type="PRINTS" id="PR00702">
    <property type="entry name" value="ACRIFLAVINRP"/>
</dbReference>